<evidence type="ECO:0000259" key="4">
    <source>
        <dbReference type="PROSITE" id="PS50885"/>
    </source>
</evidence>
<feature type="transmembrane region" description="Helical" evidence="3">
    <location>
        <begin position="90"/>
        <end position="107"/>
    </location>
</feature>
<feature type="transmembrane region" description="Helical" evidence="3">
    <location>
        <begin position="186"/>
        <end position="206"/>
    </location>
</feature>
<evidence type="ECO:0000313" key="5">
    <source>
        <dbReference type="EMBL" id="KPL89155.1"/>
    </source>
</evidence>
<dbReference type="PANTHER" id="PTHR43156:SF2">
    <property type="entry name" value="STAGE II SPORULATION PROTEIN E"/>
    <property type="match status" value="1"/>
</dbReference>
<keyword evidence="3" id="KW-0812">Transmembrane</keyword>
<dbReference type="Gene3D" id="3.30.450.40">
    <property type="match status" value="6"/>
</dbReference>
<dbReference type="Gene3D" id="6.10.340.10">
    <property type="match status" value="1"/>
</dbReference>
<feature type="domain" description="HAMP" evidence="4">
    <location>
        <begin position="557"/>
        <end position="609"/>
    </location>
</feature>
<feature type="region of interest" description="Disordered" evidence="2">
    <location>
        <begin position="1911"/>
        <end position="1937"/>
    </location>
</feature>
<dbReference type="InterPro" id="IPR003660">
    <property type="entry name" value="HAMP_dom"/>
</dbReference>
<dbReference type="InterPro" id="IPR052016">
    <property type="entry name" value="Bact_Sigma-Reg"/>
</dbReference>
<dbReference type="CDD" id="cd06225">
    <property type="entry name" value="HAMP"/>
    <property type="match status" value="1"/>
</dbReference>
<dbReference type="GO" id="GO:0016020">
    <property type="term" value="C:membrane"/>
    <property type="evidence" value="ECO:0007669"/>
    <property type="project" value="InterPro"/>
</dbReference>
<feature type="transmembrane region" description="Helical" evidence="3">
    <location>
        <begin position="59"/>
        <end position="83"/>
    </location>
</feature>
<evidence type="ECO:0000313" key="6">
    <source>
        <dbReference type="Proteomes" id="UP000050502"/>
    </source>
</evidence>
<feature type="compositionally biased region" description="Basic and acidic residues" evidence="2">
    <location>
        <begin position="1924"/>
        <end position="1937"/>
    </location>
</feature>
<gene>
    <name evidence="5" type="ORF">SE16_01160</name>
</gene>
<proteinExistence type="predicted"/>
<dbReference type="InterPro" id="IPR029016">
    <property type="entry name" value="GAF-like_dom_sf"/>
</dbReference>
<evidence type="ECO:0000256" key="2">
    <source>
        <dbReference type="SAM" id="MobiDB-lite"/>
    </source>
</evidence>
<keyword evidence="3" id="KW-1133">Transmembrane helix</keyword>
<keyword evidence="3" id="KW-0472">Membrane</keyword>
<dbReference type="PROSITE" id="PS50885">
    <property type="entry name" value="HAMP"/>
    <property type="match status" value="1"/>
</dbReference>
<feature type="transmembrane region" description="Helical" evidence="3">
    <location>
        <begin position="149"/>
        <end position="174"/>
    </location>
</feature>
<dbReference type="Pfam" id="PF00672">
    <property type="entry name" value="HAMP"/>
    <property type="match status" value="1"/>
</dbReference>
<accession>A0A0P6YYD1</accession>
<comment type="caution">
    <text evidence="5">The sequence shown here is derived from an EMBL/GenBank/DDBJ whole genome shotgun (WGS) entry which is preliminary data.</text>
</comment>
<feature type="transmembrane region" description="Helical" evidence="3">
    <location>
        <begin position="27"/>
        <end position="47"/>
    </location>
</feature>
<organism evidence="5 6">
    <name type="scientific">Ardenticatena maritima</name>
    <dbReference type="NCBI Taxonomy" id="872965"/>
    <lineage>
        <taxon>Bacteria</taxon>
        <taxon>Bacillati</taxon>
        <taxon>Chloroflexota</taxon>
        <taxon>Ardenticatenia</taxon>
        <taxon>Ardenticatenales</taxon>
        <taxon>Ardenticatenaceae</taxon>
        <taxon>Ardenticatena</taxon>
    </lineage>
</organism>
<evidence type="ECO:0000256" key="3">
    <source>
        <dbReference type="SAM" id="Phobius"/>
    </source>
</evidence>
<sequence length="1937" mass="218029">MGTILSITLLTQLILILYGLRTKRVPWYWILILLVGLVGNGAYLLLYGLAPNTFAFRRAVWTAAFLLPLMTFIYAVGAFYYLYERKMVGRLVHLLPIFLLGLVRMAWEILDHAADVLATVTTPQDLVVVLDSFSISSDFWQTTGPFDPYIARFSGIGFAVVTLLLLVQAAWRWWRLQQRVSPEYNAVSYLIVVMTVSLFIVVPTRIWLDSMIVGQLTVLLLTLALGFMFIIQSESVLDTFTRFLGRYSIGLKLEAGFGLALMLAGVLVAISVATIGSNNFTVENVTTVQHEILEATTQLMLDFRATRIYERNIVANASGPTTQAVDVQMVNDWQQAMARVQADVEHLKELPLTERQQNTVRLIEAAVERYRNDIGAMLGAIMTRGDEQSGEMGRWYQSQLVLQETVAANETVYTTLAPLLAELRQAQLAYMISGRGVRVYEANQTYTAIDKALDEVLRPQLSFDEWRAIDRALENERAAFQGVVRYQTEMQLSRNSMQGNALVIENWTRELSSQANQQFEASVISLLEQQARGTLTLLGVATLITLIVLFVSRTVSQQIIQEALQLADAAQRMASGELTARVNIVSRDELGLVGRTFNEMAARLQDLLETLDARVRRRTSQLETAALVSQESVALQGGQVDELLQRTVELIRERFGFYHAQVFLVDENNEWAVLRASTGEAGRQLLARGHKLQVGSRSVIGRVTADGVPVVARDTDKDSIHRKNELLPQTRAELAVPMKLGDRIIGALDVQSVKPDAFGEDDVVALQILANQIATAVNNARLLRRVQETLRTTNELYTRSRLIAEATEEKEVLQQLDEALQATAVETLRLREGFLATVDSFTEGTVRIECMCVLPTEEKQAFCGQVVPLFQRNAHAFMELLAQDEAVLLDQDTRDVLSEEVRRIVKDMPYVAILPLVVERTVFAVAVLAGNWSEMLSIEQLTPYLTLFDQAGTVIENIRLLRRTAEALESTNRLYQTVSRFAQAESVETIADVLADTARAQGFDGAYLAVLPKPVRVDVEEALAHEYTVVPRTWVEGLPDTPFRFRWRKQARAFLKETFTNREYVGIEHEEAHRRVKALIRAEGVTLPEFQTMLFRPLMTRDQMTGVLLLVARDSLEIDRETERFFLSLTEQTSISLETVMLFEQTRRSLERTEALYEAGRLLTQADEHSDLAAAALPLARYFGHQWVSMPLLVEETGEDALVNYVADVRHGDVERRLMSKAFFDMARTLFEENQPYIAFDDVENAPLPEQLRKLLQENDIRALLSVPLRVRGQVQGFLVFSSVEPHAFTEEELEVARAFAGQTALALESLQLIERIENELRETQALYRVSRGLLQAERPRDMARLLFESAKESGLFTPDVPAFIAVDELHVDPHGRVTSLRVIGLASSVPSAEDRFEGRVFDVREMPAMGTLDPNADTPLVFEDIETADALTAADREAARALNFRSTVLVPFRIGTDGYGLIQMGQARPRAYTPSEIQRLQTLAGQIGVVLENRRLFERTQQALQETRTLYDTIQNLLMATTIEDIQQRLYETLAERVHPLRVGLWLFDRPHSVDEHPEGLRLVSSGGEEAINMPIGSYLPADRFPTIKRLRASEPFFITDAEAELEDDPALREVITRTGARALAVYPLTRGNTWFGVAIITWAHPRKVSEDEDRLLAAIFSQTAIVLQNRRLLETVQQTLERTQRLYRASRRMSAASTIQEIADAFLEALEDRWESVGLLLFPQPVNVGETPPEKVILRAAAPLEKAVLPPGTVLERPVIPMYEHVMKERIVIVEDAATDERLTEPARQMLLAQKARRLALIQLVVGNRWLGWVSLRANDIAHVDAQQLDALLTLADQAAVVIENLRLFQSAQRRAWREETVARIASKVFMLNNPRDVLEVGMQELQQALGVRRVAAWIETAHLQEQEDETQSFATGALRRPKLDDGNGHSDENI</sequence>
<feature type="transmembrane region" description="Helical" evidence="3">
    <location>
        <begin position="212"/>
        <end position="232"/>
    </location>
</feature>
<dbReference type="Proteomes" id="UP000050502">
    <property type="component" value="Unassembled WGS sequence"/>
</dbReference>
<dbReference type="GO" id="GO:0016791">
    <property type="term" value="F:phosphatase activity"/>
    <property type="evidence" value="ECO:0007669"/>
    <property type="project" value="TreeGrafter"/>
</dbReference>
<dbReference type="SUPFAM" id="SSF158472">
    <property type="entry name" value="HAMP domain-like"/>
    <property type="match status" value="1"/>
</dbReference>
<dbReference type="PANTHER" id="PTHR43156">
    <property type="entry name" value="STAGE II SPORULATION PROTEIN E-RELATED"/>
    <property type="match status" value="1"/>
</dbReference>
<protein>
    <recommendedName>
        <fullName evidence="4">HAMP domain-containing protein</fullName>
    </recommendedName>
</protein>
<dbReference type="EMBL" id="LGKN01000003">
    <property type="protein sequence ID" value="KPL89155.1"/>
    <property type="molecule type" value="Genomic_DNA"/>
</dbReference>
<dbReference type="Pfam" id="PF13185">
    <property type="entry name" value="GAF_2"/>
    <property type="match status" value="2"/>
</dbReference>
<feature type="transmembrane region" description="Helical" evidence="3">
    <location>
        <begin position="253"/>
        <end position="276"/>
    </location>
</feature>
<dbReference type="SMART" id="SM00065">
    <property type="entry name" value="GAF"/>
    <property type="match status" value="6"/>
</dbReference>
<keyword evidence="1" id="KW-0378">Hydrolase</keyword>
<name>A0A0P6YYD1_9CHLR</name>
<evidence type="ECO:0000256" key="1">
    <source>
        <dbReference type="ARBA" id="ARBA00022801"/>
    </source>
</evidence>
<dbReference type="SMART" id="SM00304">
    <property type="entry name" value="HAMP"/>
    <property type="match status" value="1"/>
</dbReference>
<reference evidence="5 6" key="1">
    <citation type="submission" date="2015-07" db="EMBL/GenBank/DDBJ databases">
        <title>Whole genome sequence of Ardenticatena maritima DSM 23922.</title>
        <authorList>
            <person name="Hemp J."/>
            <person name="Ward L.M."/>
            <person name="Pace L.A."/>
            <person name="Fischer W.W."/>
        </authorList>
    </citation>
    <scope>NUCLEOTIDE SEQUENCE [LARGE SCALE GENOMIC DNA]</scope>
    <source>
        <strain evidence="5 6">110S</strain>
    </source>
</reference>
<dbReference type="RefSeq" id="WP_060687102.1">
    <property type="nucleotide sequence ID" value="NZ_LGKN01000003.1"/>
</dbReference>
<dbReference type="SUPFAM" id="SSF55781">
    <property type="entry name" value="GAF domain-like"/>
    <property type="match status" value="6"/>
</dbReference>
<dbReference type="InterPro" id="IPR003018">
    <property type="entry name" value="GAF"/>
</dbReference>
<dbReference type="GO" id="GO:0007165">
    <property type="term" value="P:signal transduction"/>
    <property type="evidence" value="ECO:0007669"/>
    <property type="project" value="InterPro"/>
</dbReference>